<gene>
    <name evidence="2" type="ORF">SAMN05444004_103271</name>
</gene>
<accession>A0A1H3N4Z0</accession>
<organism evidence="2 3">
    <name type="scientific">Jannaschia faecimaris</name>
    <dbReference type="NCBI Taxonomy" id="1244108"/>
    <lineage>
        <taxon>Bacteria</taxon>
        <taxon>Pseudomonadati</taxon>
        <taxon>Pseudomonadota</taxon>
        <taxon>Alphaproteobacteria</taxon>
        <taxon>Rhodobacterales</taxon>
        <taxon>Roseobacteraceae</taxon>
        <taxon>Jannaschia</taxon>
    </lineage>
</organism>
<evidence type="ECO:0000256" key="1">
    <source>
        <dbReference type="SAM" id="SignalP"/>
    </source>
</evidence>
<feature type="chain" id="PRO_5011736705" evidence="1">
    <location>
        <begin position="20"/>
        <end position="109"/>
    </location>
</feature>
<keyword evidence="3" id="KW-1185">Reference proteome</keyword>
<evidence type="ECO:0000313" key="3">
    <source>
        <dbReference type="Proteomes" id="UP000198914"/>
    </source>
</evidence>
<dbReference type="RefSeq" id="WP_092643755.1">
    <property type="nucleotide sequence ID" value="NZ_FNPX01000003.1"/>
</dbReference>
<dbReference type="Proteomes" id="UP000198914">
    <property type="component" value="Unassembled WGS sequence"/>
</dbReference>
<protein>
    <submittedName>
        <fullName evidence="2">Uncharacterized protein</fullName>
    </submittedName>
</protein>
<name>A0A1H3N4Z0_9RHOB</name>
<evidence type="ECO:0000313" key="2">
    <source>
        <dbReference type="EMBL" id="SDY83824.1"/>
    </source>
</evidence>
<sequence length="109" mass="11706">MKTLIVSAICAVLTTPGFAGIAAGPAAAIAHFNQDFDTQDDARMLMPGDIGVAISTQSGLNRKIYNHFNADFDSEDNVRGLNGATYFSRQPTHGADIFGEIREAQDEDE</sequence>
<proteinExistence type="predicted"/>
<feature type="signal peptide" evidence="1">
    <location>
        <begin position="1"/>
        <end position="19"/>
    </location>
</feature>
<keyword evidence="1" id="KW-0732">Signal</keyword>
<dbReference type="EMBL" id="FNPX01000003">
    <property type="protein sequence ID" value="SDY83824.1"/>
    <property type="molecule type" value="Genomic_DNA"/>
</dbReference>
<dbReference type="OrthoDB" id="7659418at2"/>
<reference evidence="3" key="1">
    <citation type="submission" date="2016-10" db="EMBL/GenBank/DDBJ databases">
        <authorList>
            <person name="Varghese N."/>
            <person name="Submissions S."/>
        </authorList>
    </citation>
    <scope>NUCLEOTIDE SEQUENCE [LARGE SCALE GENOMIC DNA]</scope>
    <source>
        <strain evidence="3">DSM 100420</strain>
    </source>
</reference>
<dbReference type="AlphaFoldDB" id="A0A1H3N4Z0"/>